<feature type="binding site" description="via carbamate group" evidence="15">
    <location>
        <position position="125"/>
    </location>
    <ligand>
        <name>Mg(2+)</name>
        <dbReference type="ChEBI" id="CHEBI:18420"/>
    </ligand>
</feature>
<name>A0A928VRK7_9CYAN</name>
<accession>A0A928VRK7</accession>
<evidence type="ECO:0000256" key="14">
    <source>
        <dbReference type="ARBA" id="ARBA00029490"/>
    </source>
</evidence>
<proteinExistence type="inferred from homology"/>
<evidence type="ECO:0000256" key="12">
    <source>
        <dbReference type="ARBA" id="ARBA00029436"/>
    </source>
</evidence>
<dbReference type="Gene3D" id="3.50.30.80">
    <property type="entry name" value="IlvD/EDD C-terminal domain-like"/>
    <property type="match status" value="1"/>
</dbReference>
<comment type="function">
    <text evidence="15">Functions in the biosynthesis of branched-chain amino acids. Catalyzes the dehydration of (2R,3R)-2,3-dihydroxy-3-methylpentanoate (2,3-dihydroxy-3-methylvalerate) into 2-oxo-3-methylpentanoate (2-oxo-3-methylvalerate) and of (2R)-2,3-dihydroxy-3-methylbutanoate (2,3-dihydroxyisovalerate) into 2-oxo-3-methylbutanoate (2-oxoisovalerate), the penultimate precursor to L-isoleucine and L-valine, respectively.</text>
</comment>
<dbReference type="FunFam" id="3.50.30.80:FF:000001">
    <property type="entry name" value="Dihydroxy-acid dehydratase"/>
    <property type="match status" value="1"/>
</dbReference>
<feature type="modified residue" description="N6-carboxylysine" evidence="15">
    <location>
        <position position="125"/>
    </location>
</feature>
<comment type="similarity">
    <text evidence="2 15">Belongs to the IlvD/Edd family.</text>
</comment>
<dbReference type="Proteomes" id="UP000625316">
    <property type="component" value="Unassembled WGS sequence"/>
</dbReference>
<evidence type="ECO:0000256" key="6">
    <source>
        <dbReference type="ARBA" id="ARBA00022842"/>
    </source>
</evidence>
<evidence type="ECO:0000256" key="7">
    <source>
        <dbReference type="ARBA" id="ARBA00023004"/>
    </source>
</evidence>
<feature type="binding site" evidence="15">
    <location>
        <position position="452"/>
    </location>
    <ligand>
        <name>Mg(2+)</name>
        <dbReference type="ChEBI" id="CHEBI:18420"/>
    </ligand>
</feature>
<evidence type="ECO:0000256" key="13">
    <source>
        <dbReference type="ARBA" id="ARBA00029437"/>
    </source>
</evidence>
<dbReference type="InterPro" id="IPR056740">
    <property type="entry name" value="ILV_EDD_C"/>
</dbReference>
<dbReference type="NCBIfam" id="TIGR00110">
    <property type="entry name" value="ilvD"/>
    <property type="match status" value="1"/>
</dbReference>
<gene>
    <name evidence="15 18" type="primary">ilvD</name>
    <name evidence="18" type="ORF">IQ266_26815</name>
</gene>
<evidence type="ECO:0000313" key="18">
    <source>
        <dbReference type="EMBL" id="MBE9033351.1"/>
    </source>
</evidence>
<dbReference type="SUPFAM" id="SSF143975">
    <property type="entry name" value="IlvD/EDD N-terminal domain-like"/>
    <property type="match status" value="1"/>
</dbReference>
<feature type="domain" description="Dihydroxy-acid/6-phosphogluconate dehydratase C-terminal" evidence="17">
    <location>
        <begin position="371"/>
        <end position="559"/>
    </location>
</feature>
<evidence type="ECO:0000313" key="19">
    <source>
        <dbReference type="Proteomes" id="UP000625316"/>
    </source>
</evidence>
<feature type="binding site" evidence="15">
    <location>
        <position position="82"/>
    </location>
    <ligand>
        <name>Mg(2+)</name>
        <dbReference type="ChEBI" id="CHEBI:18420"/>
    </ligand>
</feature>
<feature type="binding site" evidence="15">
    <location>
        <position position="50"/>
    </location>
    <ligand>
        <name>[2Fe-2S] cluster</name>
        <dbReference type="ChEBI" id="CHEBI:190135"/>
    </ligand>
</feature>
<evidence type="ECO:0000256" key="11">
    <source>
        <dbReference type="ARBA" id="ARBA00029304"/>
    </source>
</evidence>
<comment type="caution">
    <text evidence="18">The sequence shown here is derived from an EMBL/GenBank/DDBJ whole genome shotgun (WGS) entry which is preliminary data.</text>
</comment>
<dbReference type="GO" id="GO:0004160">
    <property type="term" value="F:dihydroxy-acid dehydratase activity"/>
    <property type="evidence" value="ECO:0007669"/>
    <property type="project" value="UniProtKB-UniRule"/>
</dbReference>
<keyword evidence="5 15" id="KW-0479">Metal-binding</keyword>
<evidence type="ECO:0000256" key="5">
    <source>
        <dbReference type="ARBA" id="ARBA00022723"/>
    </source>
</evidence>
<dbReference type="GO" id="GO:0000287">
    <property type="term" value="F:magnesium ion binding"/>
    <property type="evidence" value="ECO:0007669"/>
    <property type="project" value="UniProtKB-UniRule"/>
</dbReference>
<comment type="catalytic activity">
    <reaction evidence="15">
        <text>(2R,3R)-2,3-dihydroxy-3-methylpentanoate = (S)-3-methyl-2-oxopentanoate + H2O</text>
        <dbReference type="Rhea" id="RHEA:27694"/>
        <dbReference type="ChEBI" id="CHEBI:15377"/>
        <dbReference type="ChEBI" id="CHEBI:35146"/>
        <dbReference type="ChEBI" id="CHEBI:49258"/>
        <dbReference type="EC" id="4.2.1.9"/>
    </reaction>
</comment>
<dbReference type="EMBL" id="JADEXQ010000182">
    <property type="protein sequence ID" value="MBE9033351.1"/>
    <property type="molecule type" value="Genomic_DNA"/>
</dbReference>
<protein>
    <recommendedName>
        <fullName evidence="14 15">Dihydroxy-acid dehydratase</fullName>
        <shortName evidence="15">DAD</shortName>
        <ecNumber evidence="14 15">4.2.1.9</ecNumber>
    </recommendedName>
</protein>
<dbReference type="RefSeq" id="WP_264328158.1">
    <property type="nucleotide sequence ID" value="NZ_JADEXQ010000182.1"/>
</dbReference>
<keyword evidence="10 15" id="KW-0100">Branched-chain amino acid biosynthesis</keyword>
<keyword evidence="9 15" id="KW-0456">Lyase</keyword>
<feature type="domain" description="Dihydroxy-acid/6-phosphogluconate dehydratase N-terminal" evidence="16">
    <location>
        <begin position="35"/>
        <end position="351"/>
    </location>
</feature>
<comment type="cofactor">
    <cofactor evidence="15">
        <name>[2Fe-2S] cluster</name>
        <dbReference type="ChEBI" id="CHEBI:190135"/>
    </cofactor>
    <text evidence="15">Binds 1 [2Fe-2S] cluster per subunit. This cluster acts as a Lewis acid cofactor.</text>
</comment>
<sequence>MSENWKSRAVTEGVARSPNRAMLRAVGFTDGDFSKPIVGVSSAHSTITPCNMGIAPLATRAEAGVRAGGGMPQLFGTITISDGISMGTEGMKYSLVSRDVIADSIETACSGQSMDGVIAIGGCDKNMPGAMIAMARMNIPAVFVYGGTIKPGHLDGEDLTVVSSFEAVGQYGAGKISEERLNAVEQNACPGAGSCGGMFTANTMSSSFEALGMSLMYSSTMAAEDAEKAENTEAAGKAIVEAIRQNIRPRDVITRKSIENAVSVIMAVGGSTNSVLHFLAIAHSAGVEWTIDDFERIRGKVPVICDLKPSGRYVATDLHKAGGIPQVMKMLLNHGLLHGDCLTVTGETVAERLKDIPDEPTPHEPIAGHPVIRAWDNPMYKQGHLAILKGNLATEGSVAKITGVKNPVITGPARVFESEEECLAAILDNQINPGDVIVIRYEGPKGGPGMREMLAPTAAIIGAGLGDTVGLITDGRFSGGTYGMVVGHVAPEAFVGGTIGLVKEGDSITIDAPNRTLQLNVSDDELANRRSEWKPRPPRYTTGVLAKYAKLVSSSSLGAVTDMGLG</sequence>
<reference evidence="18" key="1">
    <citation type="submission" date="2020-10" db="EMBL/GenBank/DDBJ databases">
        <authorList>
            <person name="Castelo-Branco R."/>
            <person name="Eusebio N."/>
            <person name="Adriana R."/>
            <person name="Vieira A."/>
            <person name="Brugerolle De Fraissinette N."/>
            <person name="Rezende De Castro R."/>
            <person name="Schneider M.P."/>
            <person name="Vasconcelos V."/>
            <person name="Leao P.N."/>
        </authorList>
    </citation>
    <scope>NUCLEOTIDE SEQUENCE</scope>
    <source>
        <strain evidence="18">LEGE 11480</strain>
    </source>
</reference>
<comment type="catalytic activity">
    <reaction evidence="11">
        <text>(2R)-2,3-dihydroxy-3-methylbutanoate = 3-methyl-2-oxobutanoate + H2O</text>
        <dbReference type="Rhea" id="RHEA:24809"/>
        <dbReference type="ChEBI" id="CHEBI:11851"/>
        <dbReference type="ChEBI" id="CHEBI:15377"/>
        <dbReference type="ChEBI" id="CHEBI:49072"/>
        <dbReference type="EC" id="4.2.1.9"/>
    </reaction>
    <physiologicalReaction direction="left-to-right" evidence="11">
        <dbReference type="Rhea" id="RHEA:24810"/>
    </physiologicalReaction>
</comment>
<comment type="cofactor">
    <cofactor evidence="1 15">
        <name>Mg(2+)</name>
        <dbReference type="ChEBI" id="CHEBI:18420"/>
    </cofactor>
</comment>
<dbReference type="PANTHER" id="PTHR21000">
    <property type="entry name" value="DIHYDROXY-ACID DEHYDRATASE DAD"/>
    <property type="match status" value="1"/>
</dbReference>
<dbReference type="InterPro" id="IPR000581">
    <property type="entry name" value="ILV_EDD_N"/>
</dbReference>
<dbReference type="NCBIfam" id="NF002068">
    <property type="entry name" value="PRK00911.1"/>
    <property type="match status" value="1"/>
</dbReference>
<evidence type="ECO:0000256" key="10">
    <source>
        <dbReference type="ARBA" id="ARBA00023304"/>
    </source>
</evidence>
<evidence type="ECO:0000256" key="15">
    <source>
        <dbReference type="HAMAP-Rule" id="MF_00012"/>
    </source>
</evidence>
<evidence type="ECO:0000256" key="9">
    <source>
        <dbReference type="ARBA" id="ARBA00023239"/>
    </source>
</evidence>
<dbReference type="Pfam" id="PF00920">
    <property type="entry name" value="ILVD_EDD_N"/>
    <property type="match status" value="1"/>
</dbReference>
<keyword evidence="19" id="KW-1185">Reference proteome</keyword>
<dbReference type="Pfam" id="PF24877">
    <property type="entry name" value="ILV_EDD_C"/>
    <property type="match status" value="1"/>
</dbReference>
<evidence type="ECO:0000259" key="16">
    <source>
        <dbReference type="Pfam" id="PF00920"/>
    </source>
</evidence>
<dbReference type="InterPro" id="IPR037237">
    <property type="entry name" value="IlvD/EDD_N"/>
</dbReference>
<keyword evidence="4 15" id="KW-0001">2Fe-2S</keyword>
<dbReference type="AlphaFoldDB" id="A0A928VRK7"/>
<dbReference type="PROSITE" id="PS00886">
    <property type="entry name" value="ILVD_EDD_1"/>
    <property type="match status" value="1"/>
</dbReference>
<comment type="subunit">
    <text evidence="15">Homodimer.</text>
</comment>
<evidence type="ECO:0000259" key="17">
    <source>
        <dbReference type="Pfam" id="PF24877"/>
    </source>
</evidence>
<dbReference type="SUPFAM" id="SSF52016">
    <property type="entry name" value="LeuD/IlvD-like"/>
    <property type="match status" value="1"/>
</dbReference>
<dbReference type="HAMAP" id="MF_00012">
    <property type="entry name" value="IlvD"/>
    <property type="match status" value="1"/>
</dbReference>
<dbReference type="GO" id="GO:0009097">
    <property type="term" value="P:isoleucine biosynthetic process"/>
    <property type="evidence" value="ECO:0007669"/>
    <property type="project" value="UniProtKB-UniRule"/>
</dbReference>
<keyword evidence="7 15" id="KW-0408">Iron</keyword>
<evidence type="ECO:0000256" key="8">
    <source>
        <dbReference type="ARBA" id="ARBA00023014"/>
    </source>
</evidence>
<dbReference type="GO" id="GO:0051537">
    <property type="term" value="F:2 iron, 2 sulfur cluster binding"/>
    <property type="evidence" value="ECO:0007669"/>
    <property type="project" value="UniProtKB-UniRule"/>
</dbReference>
<keyword evidence="3 15" id="KW-0028">Amino-acid biosynthesis</keyword>
<dbReference type="EC" id="4.2.1.9" evidence="14 15"/>
<feature type="active site" description="Proton acceptor" evidence="15">
    <location>
        <position position="478"/>
    </location>
</feature>
<dbReference type="PANTHER" id="PTHR21000:SF5">
    <property type="entry name" value="DIHYDROXY-ACID DEHYDRATASE, MITOCHONDRIAL"/>
    <property type="match status" value="1"/>
</dbReference>
<evidence type="ECO:0000256" key="3">
    <source>
        <dbReference type="ARBA" id="ARBA00022605"/>
    </source>
</evidence>
<keyword evidence="6 15" id="KW-0460">Magnesium</keyword>
<keyword evidence="8 15" id="KW-0411">Iron-sulfur</keyword>
<dbReference type="InterPro" id="IPR004404">
    <property type="entry name" value="DihydroxyA_deHydtase"/>
</dbReference>
<dbReference type="PROSITE" id="PS00887">
    <property type="entry name" value="ILVD_EDD_2"/>
    <property type="match status" value="1"/>
</dbReference>
<evidence type="ECO:0000256" key="1">
    <source>
        <dbReference type="ARBA" id="ARBA00001946"/>
    </source>
</evidence>
<dbReference type="InterPro" id="IPR050165">
    <property type="entry name" value="DHAD_IlvD/Edd"/>
</dbReference>
<comment type="pathway">
    <text evidence="12 15">Amino-acid biosynthesis; L-valine biosynthesis; L-valine from pyruvate: step 3/4.</text>
</comment>
<feature type="binding site" evidence="15">
    <location>
        <position position="124"/>
    </location>
    <ligand>
        <name>Mg(2+)</name>
        <dbReference type="ChEBI" id="CHEBI:18420"/>
    </ligand>
</feature>
<dbReference type="GO" id="GO:0009099">
    <property type="term" value="P:L-valine biosynthetic process"/>
    <property type="evidence" value="ECO:0007669"/>
    <property type="project" value="UniProtKB-UniRule"/>
</dbReference>
<evidence type="ECO:0000256" key="4">
    <source>
        <dbReference type="ARBA" id="ARBA00022714"/>
    </source>
</evidence>
<comment type="pathway">
    <text evidence="13 15">Amino-acid biosynthesis; L-isoleucine biosynthesis; L-isoleucine from 2-oxobutanoate: step 3/4.</text>
</comment>
<comment type="caution">
    <text evidence="15">Lacks conserved residue(s) required for the propagation of feature annotation.</text>
</comment>
<organism evidence="18 19">
    <name type="scientific">Romeriopsis navalis LEGE 11480</name>
    <dbReference type="NCBI Taxonomy" id="2777977"/>
    <lineage>
        <taxon>Bacteria</taxon>
        <taxon>Bacillati</taxon>
        <taxon>Cyanobacteriota</taxon>
        <taxon>Cyanophyceae</taxon>
        <taxon>Leptolyngbyales</taxon>
        <taxon>Leptolyngbyaceae</taxon>
        <taxon>Romeriopsis</taxon>
        <taxon>Romeriopsis navalis</taxon>
    </lineage>
</organism>
<dbReference type="InterPro" id="IPR020558">
    <property type="entry name" value="DiOHA_6PGluconate_deHydtase_CS"/>
</dbReference>
<evidence type="ECO:0000256" key="2">
    <source>
        <dbReference type="ARBA" id="ARBA00006486"/>
    </source>
</evidence>
<dbReference type="InterPro" id="IPR042096">
    <property type="entry name" value="Dihydro-acid_dehy_C"/>
</dbReference>